<comment type="subcellular location">
    <subcellularLocation>
        <location evidence="1">Cell outer membrane</location>
    </subcellularLocation>
</comment>
<dbReference type="OrthoDB" id="8764943at2"/>
<keyword evidence="6" id="KW-0675">Receptor</keyword>
<keyword evidence="2" id="KW-0472">Membrane</keyword>
<evidence type="ECO:0000256" key="4">
    <source>
        <dbReference type="SAM" id="SignalP"/>
    </source>
</evidence>
<keyword evidence="4" id="KW-0732">Signal</keyword>
<feature type="domain" description="Outer membrane protein beta-barrel" evidence="5">
    <location>
        <begin position="364"/>
        <end position="772"/>
    </location>
</feature>
<dbReference type="Proteomes" id="UP000297998">
    <property type="component" value="Unassembled WGS sequence"/>
</dbReference>
<dbReference type="InterPro" id="IPR037066">
    <property type="entry name" value="Plug_dom_sf"/>
</dbReference>
<reference evidence="6 7" key="1">
    <citation type="submission" date="2019-03" db="EMBL/GenBank/DDBJ databases">
        <title>Empedobacter tilapiae sp. nov., isolated from an intestine of Nile tilapia Oreochromis niloticus.</title>
        <authorList>
            <person name="Kim Y.-O."/>
            <person name="Yoon J.-H."/>
        </authorList>
    </citation>
    <scope>NUCLEOTIDE SEQUENCE [LARGE SCALE GENOMIC DNA]</scope>
    <source>
        <strain evidence="6 7">MRS2</strain>
    </source>
</reference>
<dbReference type="Pfam" id="PF14905">
    <property type="entry name" value="OMP_b-brl_3"/>
    <property type="match status" value="1"/>
</dbReference>
<name>A0A4Z1C262_9FLAO</name>
<evidence type="ECO:0000256" key="2">
    <source>
        <dbReference type="ARBA" id="ARBA00023136"/>
    </source>
</evidence>
<evidence type="ECO:0000313" key="7">
    <source>
        <dbReference type="Proteomes" id="UP000297998"/>
    </source>
</evidence>
<keyword evidence="3" id="KW-0998">Cell outer membrane</keyword>
<sequence>MKFYVSILTLFLLQNFLSAQYSIKGKIVNQENQPVEFLDVSIIQNDSIIDFITTNTDGTFLIKTPKGEVELLIEEMGKVVEQRKIAVYNDLDVGNIAITSQQLGLKEVLVQGKAKTYERLVDRLVFNVENSIAAIGRDALDALKNTPSVKIKDDQISIVGKSTVNVLVNDRIVQMSGNDLTNYLKSIPSANIKKIEVITNPPAKYEAEGNSGLINIVLKEAKQNAWSTTLRSSYTQGIYGILNNGINFSYSKDKFSALVDLSHYTGNNIYTNDMNYDYPTEHWNQKVRNKNMYRGLSALTTLSYKINDKNTVGIQFNGGHDFSAKREKTKTISNQNEQIIKDFSTNSRTKGDGDNYNFNLNFTHKFDTIGKKFSVDLDYMSNTGANGNDFISDMYFKKERKTILANNLNDKDIQNISGKIDFYFPYKKGTWEFGSKVSSTESDYKLNSVFTDINTNENLMTQNDHFNYTENVESLYLSYQRKLSDKWSTKIGLRGEFMQSKANSITTNTITEKEYFKLFPTFYIQYQPTEDHSFNFNFGRRIQRPAFWELNPNKWYSNPISYTEGNPFIQPAFVYNFELSYGFKDYLQAKVYYQNIQDGFGQIAFHQEQELDGELTQTQIFKRLNYYKMSNYGISLSSTLKPYKWWESNLEFNFGFNKSINEIDVLDKEYTGNGANFSVYNNLNLNTKKTFTAQVNYTFVPKGKNREFDYSSSSSLDIGFKYLAMDKKLTLSLMAYDIFKTDLSTLSTNVQNIPQSFRQYYDSQSIRFSVSYKFGNSKINVSKRQTSNAEEANRSGGK</sequence>
<dbReference type="AlphaFoldDB" id="A0A4Z1C262"/>
<evidence type="ECO:0000313" key="6">
    <source>
        <dbReference type="EMBL" id="TGN29809.1"/>
    </source>
</evidence>
<dbReference type="PANTHER" id="PTHR40980">
    <property type="entry name" value="PLUG DOMAIN-CONTAINING PROTEIN"/>
    <property type="match status" value="1"/>
</dbReference>
<dbReference type="SUPFAM" id="SSF49464">
    <property type="entry name" value="Carboxypeptidase regulatory domain-like"/>
    <property type="match status" value="1"/>
</dbReference>
<dbReference type="SUPFAM" id="SSF56935">
    <property type="entry name" value="Porins"/>
    <property type="match status" value="1"/>
</dbReference>
<dbReference type="InterPro" id="IPR008969">
    <property type="entry name" value="CarboxyPept-like_regulatory"/>
</dbReference>
<evidence type="ECO:0000259" key="5">
    <source>
        <dbReference type="Pfam" id="PF14905"/>
    </source>
</evidence>
<comment type="caution">
    <text evidence="6">The sequence shown here is derived from an EMBL/GenBank/DDBJ whole genome shotgun (WGS) entry which is preliminary data.</text>
</comment>
<dbReference type="PANTHER" id="PTHR40980:SF4">
    <property type="entry name" value="TONB-DEPENDENT RECEPTOR-LIKE BETA-BARREL DOMAIN-CONTAINING PROTEIN"/>
    <property type="match status" value="1"/>
</dbReference>
<dbReference type="Gene3D" id="2.170.130.10">
    <property type="entry name" value="TonB-dependent receptor, plug domain"/>
    <property type="match status" value="1"/>
</dbReference>
<evidence type="ECO:0000256" key="3">
    <source>
        <dbReference type="ARBA" id="ARBA00023237"/>
    </source>
</evidence>
<proteinExistence type="predicted"/>
<feature type="signal peptide" evidence="4">
    <location>
        <begin position="1"/>
        <end position="21"/>
    </location>
</feature>
<dbReference type="RefSeq" id="WP_135834511.1">
    <property type="nucleotide sequence ID" value="NZ_SRPE01000002.1"/>
</dbReference>
<organism evidence="6 7">
    <name type="scientific">Empedobacter tilapiae</name>
    <dbReference type="NCBI Taxonomy" id="2491114"/>
    <lineage>
        <taxon>Bacteria</taxon>
        <taxon>Pseudomonadati</taxon>
        <taxon>Bacteroidota</taxon>
        <taxon>Flavobacteriia</taxon>
        <taxon>Flavobacteriales</taxon>
        <taxon>Weeksellaceae</taxon>
        <taxon>Empedobacter</taxon>
    </lineage>
</organism>
<accession>A0A4Z1C262</accession>
<dbReference type="Gene3D" id="2.40.170.20">
    <property type="entry name" value="TonB-dependent receptor, beta-barrel domain"/>
    <property type="match status" value="1"/>
</dbReference>
<dbReference type="InterPro" id="IPR036942">
    <property type="entry name" value="Beta-barrel_TonB_sf"/>
</dbReference>
<dbReference type="EMBL" id="SRPE01000002">
    <property type="protein sequence ID" value="TGN29809.1"/>
    <property type="molecule type" value="Genomic_DNA"/>
</dbReference>
<dbReference type="InterPro" id="IPR041700">
    <property type="entry name" value="OMP_b-brl_3"/>
</dbReference>
<protein>
    <submittedName>
        <fullName evidence="6">TonB-dependent receptor</fullName>
    </submittedName>
</protein>
<feature type="chain" id="PRO_5021482881" evidence="4">
    <location>
        <begin position="22"/>
        <end position="798"/>
    </location>
</feature>
<evidence type="ECO:0000256" key="1">
    <source>
        <dbReference type="ARBA" id="ARBA00004442"/>
    </source>
</evidence>
<gene>
    <name evidence="6" type="ORF">E4J94_03690</name>
</gene>
<keyword evidence="7" id="KW-1185">Reference proteome</keyword>
<dbReference type="GO" id="GO:0009279">
    <property type="term" value="C:cell outer membrane"/>
    <property type="evidence" value="ECO:0007669"/>
    <property type="project" value="UniProtKB-SubCell"/>
</dbReference>